<dbReference type="Proteomes" id="UP001595607">
    <property type="component" value="Unassembled WGS sequence"/>
</dbReference>
<evidence type="ECO:0000313" key="4">
    <source>
        <dbReference type="EMBL" id="MFC3303233.1"/>
    </source>
</evidence>
<reference evidence="5" key="1">
    <citation type="journal article" date="2019" name="Int. J. Syst. Evol. Microbiol.">
        <title>The Global Catalogue of Microorganisms (GCM) 10K type strain sequencing project: providing services to taxonomists for standard genome sequencing and annotation.</title>
        <authorList>
            <consortium name="The Broad Institute Genomics Platform"/>
            <consortium name="The Broad Institute Genome Sequencing Center for Infectious Disease"/>
            <person name="Wu L."/>
            <person name="Ma J."/>
        </authorList>
    </citation>
    <scope>NUCLEOTIDE SEQUENCE [LARGE SCALE GENOMIC DNA]</scope>
    <source>
        <strain evidence="5">KCTC 22245</strain>
    </source>
</reference>
<sequence>MTKTTLLAAAAAAGLALSAAHAQDEAFKPSTYYSMGVGAFSLASDDVEYPNGATTTNEVSTRTSLFLAVGRRMSEQFSLEGEVGVYTAKWDGFSNGAISFYCPSGEDCIDQIIRTTALTMNAVYSAPADAQVRPYAGIGAGLMITSYNLEDVDNDTGFGFIGKAGADVKVG</sequence>
<feature type="signal peptide" evidence="2">
    <location>
        <begin position="1"/>
        <end position="22"/>
    </location>
</feature>
<evidence type="ECO:0000259" key="3">
    <source>
        <dbReference type="Pfam" id="PF13505"/>
    </source>
</evidence>
<protein>
    <submittedName>
        <fullName evidence="4">Outer membrane beta-barrel protein</fullName>
    </submittedName>
</protein>
<accession>A0ABV7MDV4</accession>
<dbReference type="EMBL" id="JBHRVA010000003">
    <property type="protein sequence ID" value="MFC3303233.1"/>
    <property type="molecule type" value="Genomic_DNA"/>
</dbReference>
<evidence type="ECO:0000313" key="5">
    <source>
        <dbReference type="Proteomes" id="UP001595607"/>
    </source>
</evidence>
<dbReference type="RefSeq" id="WP_189575591.1">
    <property type="nucleotide sequence ID" value="NZ_BMXU01000002.1"/>
</dbReference>
<feature type="chain" id="PRO_5045101625" evidence="2">
    <location>
        <begin position="23"/>
        <end position="171"/>
    </location>
</feature>
<feature type="domain" description="Outer membrane protein beta-barrel" evidence="3">
    <location>
        <begin position="10"/>
        <end position="170"/>
    </location>
</feature>
<dbReference type="SUPFAM" id="SSF56925">
    <property type="entry name" value="OMPA-like"/>
    <property type="match status" value="1"/>
</dbReference>
<keyword evidence="1 2" id="KW-0732">Signal</keyword>
<gene>
    <name evidence="4" type="ORF">ACFONP_10870</name>
</gene>
<name>A0ABV7MDV4_9PROT</name>
<proteinExistence type="predicted"/>
<organism evidence="4 5">
    <name type="scientific">Parvularcula lutaonensis</name>
    <dbReference type="NCBI Taxonomy" id="491923"/>
    <lineage>
        <taxon>Bacteria</taxon>
        <taxon>Pseudomonadati</taxon>
        <taxon>Pseudomonadota</taxon>
        <taxon>Alphaproteobacteria</taxon>
        <taxon>Parvularculales</taxon>
        <taxon>Parvularculaceae</taxon>
        <taxon>Parvularcula</taxon>
    </lineage>
</organism>
<evidence type="ECO:0000256" key="1">
    <source>
        <dbReference type="ARBA" id="ARBA00022729"/>
    </source>
</evidence>
<evidence type="ECO:0000256" key="2">
    <source>
        <dbReference type="SAM" id="SignalP"/>
    </source>
</evidence>
<dbReference type="Gene3D" id="2.40.160.20">
    <property type="match status" value="1"/>
</dbReference>
<dbReference type="Pfam" id="PF13505">
    <property type="entry name" value="OMP_b-brl"/>
    <property type="match status" value="1"/>
</dbReference>
<dbReference type="InterPro" id="IPR027385">
    <property type="entry name" value="Beta-barrel_OMP"/>
</dbReference>
<keyword evidence="5" id="KW-1185">Reference proteome</keyword>
<dbReference type="InterPro" id="IPR011250">
    <property type="entry name" value="OMP/PagP_B-barrel"/>
</dbReference>
<comment type="caution">
    <text evidence="4">The sequence shown here is derived from an EMBL/GenBank/DDBJ whole genome shotgun (WGS) entry which is preliminary data.</text>
</comment>